<dbReference type="PANTHER" id="PTHR45947">
    <property type="entry name" value="SULFOQUINOVOSYL TRANSFERASE SQD2"/>
    <property type="match status" value="1"/>
</dbReference>
<dbReference type="PANTHER" id="PTHR45947:SF3">
    <property type="entry name" value="SULFOQUINOVOSYL TRANSFERASE SQD2"/>
    <property type="match status" value="1"/>
</dbReference>
<accession>A0A2A8CWI7</accession>
<keyword evidence="4" id="KW-1185">Reference proteome</keyword>
<sequence>MHIYQIGKTRFSPSSGGGSDRVFEALQHHLPATDAYVHGLVVDGSGKQRSPIRGLHGVADEKASLTTRWRAIRNHVQSTIQEVDPDVVTTHFALYTLPVLDLIRGYPTIVHFHGPWARESLMEGESRLKVTLKSHIERLVYNRADRFVVLSEAFRDILSSDYGVPPDRISIIPGGVDVGAFDRTHISRTDARQLLGWPTDRPIFLSVRRLVRRVGLEQLIAALDRVRQVCPDVMLMIAGTGPLRPHLEEDVANAGLNDHVRFLGFVPDEDLALTYRAATASVMPTVALEGFGLSAVESLAAGTPVLATPVGGLPSIVSGLSDDLVLDRAEVPSIARGLLEALNGDRVLPDGATCRNHAAEHFDWSVIARKTRDLYARTSDRRAPAALH</sequence>
<dbReference type="Proteomes" id="UP000220102">
    <property type="component" value="Unassembled WGS sequence"/>
</dbReference>
<proteinExistence type="predicted"/>
<dbReference type="SUPFAM" id="SSF53756">
    <property type="entry name" value="UDP-Glycosyltransferase/glycogen phosphorylase"/>
    <property type="match status" value="1"/>
</dbReference>
<dbReference type="OrthoDB" id="9801609at2"/>
<keyword evidence="3" id="KW-0808">Transferase</keyword>
<dbReference type="Gene3D" id="3.40.50.2000">
    <property type="entry name" value="Glycogen Phosphorylase B"/>
    <property type="match status" value="2"/>
</dbReference>
<protein>
    <submittedName>
        <fullName evidence="3">Glycosyl transferase family 1</fullName>
    </submittedName>
</protein>
<evidence type="ECO:0000313" key="3">
    <source>
        <dbReference type="EMBL" id="PEN12983.1"/>
    </source>
</evidence>
<evidence type="ECO:0000259" key="2">
    <source>
        <dbReference type="Pfam" id="PF13439"/>
    </source>
</evidence>
<dbReference type="InterPro" id="IPR028098">
    <property type="entry name" value="Glyco_trans_4-like_N"/>
</dbReference>
<name>A0A2A8CWI7_9BACT</name>
<dbReference type="InterPro" id="IPR001296">
    <property type="entry name" value="Glyco_trans_1"/>
</dbReference>
<dbReference type="Pfam" id="PF00534">
    <property type="entry name" value="Glycos_transf_1"/>
    <property type="match status" value="1"/>
</dbReference>
<dbReference type="CDD" id="cd03801">
    <property type="entry name" value="GT4_PimA-like"/>
    <property type="match status" value="1"/>
</dbReference>
<dbReference type="AlphaFoldDB" id="A0A2A8CWI7"/>
<evidence type="ECO:0000259" key="1">
    <source>
        <dbReference type="Pfam" id="PF00534"/>
    </source>
</evidence>
<comment type="caution">
    <text evidence="3">The sequence shown here is derived from an EMBL/GenBank/DDBJ whole genome shotgun (WGS) entry which is preliminary data.</text>
</comment>
<dbReference type="Pfam" id="PF13439">
    <property type="entry name" value="Glyco_transf_4"/>
    <property type="match status" value="1"/>
</dbReference>
<reference evidence="3 4" key="1">
    <citation type="submission" date="2017-10" db="EMBL/GenBank/DDBJ databases">
        <title>Draft genome of Longibacter Salinarum.</title>
        <authorList>
            <person name="Goh K.M."/>
            <person name="Shamsir M.S."/>
            <person name="Lim S.W."/>
        </authorList>
    </citation>
    <scope>NUCLEOTIDE SEQUENCE [LARGE SCALE GENOMIC DNA]</scope>
    <source>
        <strain evidence="3 4">KCTC 52045</strain>
    </source>
</reference>
<organism evidence="3 4">
    <name type="scientific">Longibacter salinarum</name>
    <dbReference type="NCBI Taxonomy" id="1850348"/>
    <lineage>
        <taxon>Bacteria</taxon>
        <taxon>Pseudomonadati</taxon>
        <taxon>Rhodothermota</taxon>
        <taxon>Rhodothermia</taxon>
        <taxon>Rhodothermales</taxon>
        <taxon>Salisaetaceae</taxon>
        <taxon>Longibacter</taxon>
    </lineage>
</organism>
<dbReference type="EMBL" id="PDEQ01000006">
    <property type="protein sequence ID" value="PEN12983.1"/>
    <property type="molecule type" value="Genomic_DNA"/>
</dbReference>
<dbReference type="InterPro" id="IPR050194">
    <property type="entry name" value="Glycosyltransferase_grp1"/>
</dbReference>
<gene>
    <name evidence="3" type="ORF">CRI94_12460</name>
</gene>
<evidence type="ECO:0000313" key="4">
    <source>
        <dbReference type="Proteomes" id="UP000220102"/>
    </source>
</evidence>
<feature type="domain" description="Glycosyltransferase subfamily 4-like N-terminal" evidence="2">
    <location>
        <begin position="17"/>
        <end position="178"/>
    </location>
</feature>
<dbReference type="GO" id="GO:0016758">
    <property type="term" value="F:hexosyltransferase activity"/>
    <property type="evidence" value="ECO:0007669"/>
    <property type="project" value="TreeGrafter"/>
</dbReference>
<feature type="domain" description="Glycosyl transferase family 1" evidence="1">
    <location>
        <begin position="188"/>
        <end position="345"/>
    </location>
</feature>